<feature type="region of interest" description="Disordered" evidence="1">
    <location>
        <begin position="57"/>
        <end position="90"/>
    </location>
</feature>
<proteinExistence type="predicted"/>
<keyword evidence="3" id="KW-1185">Reference proteome</keyword>
<dbReference type="EMBL" id="KV428170">
    <property type="protein sequence ID" value="KZT34674.1"/>
    <property type="molecule type" value="Genomic_DNA"/>
</dbReference>
<evidence type="ECO:0000313" key="2">
    <source>
        <dbReference type="EMBL" id="KZT34674.1"/>
    </source>
</evidence>
<accession>A0A165ZV94</accession>
<evidence type="ECO:0000313" key="3">
    <source>
        <dbReference type="Proteomes" id="UP000076798"/>
    </source>
</evidence>
<name>A0A165ZV94_9AGAM</name>
<gene>
    <name evidence="2" type="ORF">SISSUDRAFT_254450</name>
</gene>
<protein>
    <submittedName>
        <fullName evidence="2">Uncharacterized protein</fullName>
    </submittedName>
</protein>
<organism evidence="2 3">
    <name type="scientific">Sistotremastrum suecicum HHB10207 ss-3</name>
    <dbReference type="NCBI Taxonomy" id="1314776"/>
    <lineage>
        <taxon>Eukaryota</taxon>
        <taxon>Fungi</taxon>
        <taxon>Dikarya</taxon>
        <taxon>Basidiomycota</taxon>
        <taxon>Agaricomycotina</taxon>
        <taxon>Agaricomycetes</taxon>
        <taxon>Sistotremastrales</taxon>
        <taxon>Sistotremastraceae</taxon>
        <taxon>Sistotremastrum</taxon>
    </lineage>
</organism>
<sequence length="90" mass="9865">MLGISKTQRHRICPCHATSSSLLLSRFTLSTLDLGTSDSIRLFLPLLLHLLPSTNPSSLLHSPSPPPPTPPSPKYSTYPSPSWMPTERSD</sequence>
<reference evidence="2 3" key="1">
    <citation type="journal article" date="2016" name="Mol. Biol. Evol.">
        <title>Comparative Genomics of Early-Diverging Mushroom-Forming Fungi Provides Insights into the Origins of Lignocellulose Decay Capabilities.</title>
        <authorList>
            <person name="Nagy L.G."/>
            <person name="Riley R."/>
            <person name="Tritt A."/>
            <person name="Adam C."/>
            <person name="Daum C."/>
            <person name="Floudas D."/>
            <person name="Sun H."/>
            <person name="Yadav J.S."/>
            <person name="Pangilinan J."/>
            <person name="Larsson K.H."/>
            <person name="Matsuura K."/>
            <person name="Barry K."/>
            <person name="Labutti K."/>
            <person name="Kuo R."/>
            <person name="Ohm R.A."/>
            <person name="Bhattacharya S.S."/>
            <person name="Shirouzu T."/>
            <person name="Yoshinaga Y."/>
            <person name="Martin F.M."/>
            <person name="Grigoriev I.V."/>
            <person name="Hibbett D.S."/>
        </authorList>
    </citation>
    <scope>NUCLEOTIDE SEQUENCE [LARGE SCALE GENOMIC DNA]</scope>
    <source>
        <strain evidence="2 3">HHB10207 ss-3</strain>
    </source>
</reference>
<feature type="compositionally biased region" description="Pro residues" evidence="1">
    <location>
        <begin position="63"/>
        <end position="73"/>
    </location>
</feature>
<evidence type="ECO:0000256" key="1">
    <source>
        <dbReference type="SAM" id="MobiDB-lite"/>
    </source>
</evidence>
<dbReference type="AlphaFoldDB" id="A0A165ZV94"/>
<dbReference type="Proteomes" id="UP000076798">
    <property type="component" value="Unassembled WGS sequence"/>
</dbReference>